<dbReference type="GO" id="GO:0005506">
    <property type="term" value="F:iron ion binding"/>
    <property type="evidence" value="ECO:0007669"/>
    <property type="project" value="InterPro"/>
</dbReference>
<evidence type="ECO:0000256" key="3">
    <source>
        <dbReference type="ARBA" id="ARBA00022617"/>
    </source>
</evidence>
<keyword evidence="4" id="KW-0812">Transmembrane</keyword>
<gene>
    <name evidence="12" type="primary">LOC113689533</name>
</gene>
<keyword evidence="3" id="KW-0349">Heme</keyword>
<dbReference type="GO" id="GO:0020037">
    <property type="term" value="F:heme binding"/>
    <property type="evidence" value="ECO:0007669"/>
    <property type="project" value="InterPro"/>
</dbReference>
<evidence type="ECO:0000313" key="11">
    <source>
        <dbReference type="Proteomes" id="UP001652660"/>
    </source>
</evidence>
<dbReference type="PANTHER" id="PTHR24282:SF273">
    <property type="entry name" value="CYTOCHROME P450 CYP72A219-LIKE"/>
    <property type="match status" value="1"/>
</dbReference>
<keyword evidence="9" id="KW-0503">Monooxygenase</keyword>
<keyword evidence="5" id="KW-0479">Metal-binding</keyword>
<evidence type="ECO:0000256" key="9">
    <source>
        <dbReference type="ARBA" id="ARBA00023033"/>
    </source>
</evidence>
<dbReference type="AlphaFoldDB" id="A0A6P6SA77"/>
<sequence>MIPSFTTSASQMMSKWGELVSPKGSFELDVWHHLQTLASDAISRTAFRSDYEEGKRIVELQRELAEHCVQALASVFIPGLRFLPTKRNRRRRQIAKDVEDSIREIISFRMNSIRAGEACEDDLLGILLESSSQEINNHESKDFGMSIEEVIDECKQFYFAGKETTSALLVWTMILLSRYPDRQAGARDCWRNCLVNCVFVQLDKSSIQD</sequence>
<dbReference type="GO" id="GO:0016705">
    <property type="term" value="F:oxidoreductase activity, acting on paired donors, with incorporation or reduction of molecular oxygen"/>
    <property type="evidence" value="ECO:0007669"/>
    <property type="project" value="InterPro"/>
</dbReference>
<dbReference type="PANTHER" id="PTHR24282">
    <property type="entry name" value="CYTOCHROME P450 FAMILY MEMBER"/>
    <property type="match status" value="1"/>
</dbReference>
<keyword evidence="11" id="KW-1185">Reference proteome</keyword>
<evidence type="ECO:0000256" key="6">
    <source>
        <dbReference type="ARBA" id="ARBA00022989"/>
    </source>
</evidence>
<dbReference type="SUPFAM" id="SSF48264">
    <property type="entry name" value="Cytochrome P450"/>
    <property type="match status" value="1"/>
</dbReference>
<reference evidence="12" key="2">
    <citation type="submission" date="2025-08" db="UniProtKB">
        <authorList>
            <consortium name="RefSeq"/>
        </authorList>
    </citation>
    <scope>IDENTIFICATION</scope>
    <source>
        <tissue evidence="12">Leaves</tissue>
    </source>
</reference>
<dbReference type="OrthoDB" id="1470350at2759"/>
<reference evidence="11" key="1">
    <citation type="journal article" date="2025" name="Foods">
        <title>Unveiling the Microbial Signatures of Arabica Coffee Cherries: Insights into Ripeness Specific Diversity, Functional Traits, and Implications for Quality and Safety.</title>
        <authorList>
            <consortium name="RefSeq"/>
            <person name="Tenea G.N."/>
            <person name="Cifuentes V."/>
            <person name="Reyes P."/>
            <person name="Cevallos-Vallejos M."/>
        </authorList>
    </citation>
    <scope>NUCLEOTIDE SEQUENCE [LARGE SCALE GENOMIC DNA]</scope>
</reference>
<protein>
    <submittedName>
        <fullName evidence="12">Cytochrome P450 CYP72A219-like</fullName>
    </submittedName>
</protein>
<dbReference type="Gene3D" id="1.20.120.990">
    <property type="entry name" value="Glycosyltransferase family 88, C-terminal domain"/>
    <property type="match status" value="1"/>
</dbReference>
<keyword evidence="7" id="KW-0560">Oxidoreductase</keyword>
<evidence type="ECO:0000256" key="1">
    <source>
        <dbReference type="ARBA" id="ARBA00004370"/>
    </source>
</evidence>
<proteinExistence type="inferred from homology"/>
<accession>A0A6P6SA77</accession>
<comment type="subcellular location">
    <subcellularLocation>
        <location evidence="1">Membrane</location>
    </subcellularLocation>
</comment>
<dbReference type="RefSeq" id="XP_027063098.2">
    <property type="nucleotide sequence ID" value="XM_027207297.2"/>
</dbReference>
<dbReference type="InterPro" id="IPR050665">
    <property type="entry name" value="Cytochrome_P450_Monooxygen"/>
</dbReference>
<evidence type="ECO:0000256" key="10">
    <source>
        <dbReference type="ARBA" id="ARBA00023136"/>
    </source>
</evidence>
<dbReference type="Pfam" id="PF00067">
    <property type="entry name" value="p450"/>
    <property type="match status" value="1"/>
</dbReference>
<keyword evidence="6" id="KW-1133">Transmembrane helix</keyword>
<evidence type="ECO:0000256" key="7">
    <source>
        <dbReference type="ARBA" id="ARBA00023002"/>
    </source>
</evidence>
<evidence type="ECO:0000256" key="5">
    <source>
        <dbReference type="ARBA" id="ARBA00022723"/>
    </source>
</evidence>
<keyword evidence="8" id="KW-0408">Iron</keyword>
<dbReference type="GO" id="GO:0016020">
    <property type="term" value="C:membrane"/>
    <property type="evidence" value="ECO:0007669"/>
    <property type="project" value="UniProtKB-SubCell"/>
</dbReference>
<evidence type="ECO:0000256" key="4">
    <source>
        <dbReference type="ARBA" id="ARBA00022692"/>
    </source>
</evidence>
<dbReference type="GO" id="GO:0004497">
    <property type="term" value="F:monooxygenase activity"/>
    <property type="evidence" value="ECO:0007669"/>
    <property type="project" value="UniProtKB-KW"/>
</dbReference>
<evidence type="ECO:0000256" key="2">
    <source>
        <dbReference type="ARBA" id="ARBA00010617"/>
    </source>
</evidence>
<dbReference type="InterPro" id="IPR036396">
    <property type="entry name" value="Cyt_P450_sf"/>
</dbReference>
<evidence type="ECO:0000313" key="12">
    <source>
        <dbReference type="RefSeq" id="XP_027063098.2"/>
    </source>
</evidence>
<dbReference type="GeneID" id="113689533"/>
<dbReference type="Proteomes" id="UP001652660">
    <property type="component" value="Chromosome 5c"/>
</dbReference>
<evidence type="ECO:0000256" key="8">
    <source>
        <dbReference type="ARBA" id="ARBA00023004"/>
    </source>
</evidence>
<dbReference type="InterPro" id="IPR001128">
    <property type="entry name" value="Cyt_P450"/>
</dbReference>
<comment type="similarity">
    <text evidence="2">Belongs to the cytochrome P450 family.</text>
</comment>
<keyword evidence="10" id="KW-0472">Membrane</keyword>
<name>A0A6P6SA77_COFAR</name>
<organism evidence="11 12">
    <name type="scientific">Coffea arabica</name>
    <name type="common">Arabian coffee</name>
    <dbReference type="NCBI Taxonomy" id="13443"/>
    <lineage>
        <taxon>Eukaryota</taxon>
        <taxon>Viridiplantae</taxon>
        <taxon>Streptophyta</taxon>
        <taxon>Embryophyta</taxon>
        <taxon>Tracheophyta</taxon>
        <taxon>Spermatophyta</taxon>
        <taxon>Magnoliopsida</taxon>
        <taxon>eudicotyledons</taxon>
        <taxon>Gunneridae</taxon>
        <taxon>Pentapetalae</taxon>
        <taxon>asterids</taxon>
        <taxon>lamiids</taxon>
        <taxon>Gentianales</taxon>
        <taxon>Rubiaceae</taxon>
        <taxon>Ixoroideae</taxon>
        <taxon>Gardenieae complex</taxon>
        <taxon>Bertiereae - Coffeeae clade</taxon>
        <taxon>Coffeeae</taxon>
        <taxon>Coffea</taxon>
    </lineage>
</organism>